<dbReference type="Proteomes" id="UP000248257">
    <property type="component" value="Unassembled WGS sequence"/>
</dbReference>
<dbReference type="SUPFAM" id="SSF53383">
    <property type="entry name" value="PLP-dependent transferases"/>
    <property type="match status" value="1"/>
</dbReference>
<keyword evidence="3 6" id="KW-0663">Pyridoxal phosphate</keyword>
<dbReference type="GO" id="GO:0019450">
    <property type="term" value="P:L-cysteine catabolic process to pyruvate"/>
    <property type="evidence" value="ECO:0007669"/>
    <property type="project" value="TreeGrafter"/>
</dbReference>
<comment type="catalytic activity">
    <reaction evidence="5">
        <text>L,L-cystathionine + H2O = L-homocysteine + pyruvate + NH4(+)</text>
        <dbReference type="Rhea" id="RHEA:13965"/>
        <dbReference type="ChEBI" id="CHEBI:15361"/>
        <dbReference type="ChEBI" id="CHEBI:15377"/>
        <dbReference type="ChEBI" id="CHEBI:28938"/>
        <dbReference type="ChEBI" id="CHEBI:58161"/>
        <dbReference type="ChEBI" id="CHEBI:58199"/>
    </reaction>
</comment>
<accession>A0A318Q1Z5</accession>
<protein>
    <submittedName>
        <fullName evidence="7">Cystathionine beta-lyase</fullName>
    </submittedName>
</protein>
<dbReference type="NCBIfam" id="TIGR01324">
    <property type="entry name" value="cysta_beta_ly_B"/>
    <property type="match status" value="1"/>
</dbReference>
<evidence type="ECO:0000256" key="2">
    <source>
        <dbReference type="ARBA" id="ARBA00009077"/>
    </source>
</evidence>
<dbReference type="GO" id="GO:0030170">
    <property type="term" value="F:pyridoxal phosphate binding"/>
    <property type="evidence" value="ECO:0007669"/>
    <property type="project" value="InterPro"/>
</dbReference>
<dbReference type="InterPro" id="IPR015421">
    <property type="entry name" value="PyrdxlP-dep_Trfase_major"/>
</dbReference>
<dbReference type="Gene3D" id="3.40.640.10">
    <property type="entry name" value="Type I PLP-dependent aspartate aminotransferase-like (Major domain)"/>
    <property type="match status" value="1"/>
</dbReference>
<proteinExistence type="inferred from homology"/>
<dbReference type="InterPro" id="IPR015422">
    <property type="entry name" value="PyrdxlP-dep_Trfase_small"/>
</dbReference>
<dbReference type="PIRSF" id="PIRSF001434">
    <property type="entry name" value="CGS"/>
    <property type="match status" value="1"/>
</dbReference>
<dbReference type="InterPro" id="IPR006233">
    <property type="entry name" value="Cys_b_lyase_bac"/>
</dbReference>
<dbReference type="Gene3D" id="3.90.1150.10">
    <property type="entry name" value="Aspartate Aminotransferase, domain 1"/>
    <property type="match status" value="1"/>
</dbReference>
<dbReference type="PANTHER" id="PTHR43500:SF1">
    <property type="entry name" value="CYSTATHIONINE BETA-LYASE-RELATED"/>
    <property type="match status" value="1"/>
</dbReference>
<comment type="similarity">
    <text evidence="2 6">Belongs to the trans-sulfuration enzymes family.</text>
</comment>
<evidence type="ECO:0000313" key="7">
    <source>
        <dbReference type="EMBL" id="PYD56819.1"/>
    </source>
</evidence>
<dbReference type="InterPro" id="IPR015424">
    <property type="entry name" value="PyrdxlP-dep_Trfase"/>
</dbReference>
<comment type="cofactor">
    <cofactor evidence="1 6">
        <name>pyridoxal 5'-phosphate</name>
        <dbReference type="ChEBI" id="CHEBI:597326"/>
    </cofactor>
</comment>
<dbReference type="OrthoDB" id="9805807at2"/>
<evidence type="ECO:0000256" key="1">
    <source>
        <dbReference type="ARBA" id="ARBA00001933"/>
    </source>
</evidence>
<reference evidence="7 8" key="1">
    <citation type="submission" date="2017-07" db="EMBL/GenBank/DDBJ databases">
        <title>A draft genome sequence of Komagataeibacter xylinus LMG 1515.</title>
        <authorList>
            <person name="Skraban J."/>
            <person name="Cleenwerck I."/>
            <person name="Vandamme P."/>
            <person name="Trcek J."/>
        </authorList>
    </citation>
    <scope>NUCLEOTIDE SEQUENCE [LARGE SCALE GENOMIC DNA]</scope>
    <source>
        <strain evidence="7 8">LMG 1515</strain>
    </source>
</reference>
<keyword evidence="8" id="KW-1185">Reference proteome</keyword>
<dbReference type="AlphaFoldDB" id="A0A318Q1Z5"/>
<evidence type="ECO:0000256" key="4">
    <source>
        <dbReference type="ARBA" id="ARBA00023239"/>
    </source>
</evidence>
<dbReference type="Pfam" id="PF01053">
    <property type="entry name" value="Cys_Met_Meta_PP"/>
    <property type="match status" value="1"/>
</dbReference>
<organism evidence="7 8">
    <name type="scientific">Komagataeibacter xylinus</name>
    <name type="common">Gluconacetobacter xylinus</name>
    <dbReference type="NCBI Taxonomy" id="28448"/>
    <lineage>
        <taxon>Bacteria</taxon>
        <taxon>Pseudomonadati</taxon>
        <taxon>Pseudomonadota</taxon>
        <taxon>Alphaproteobacteria</taxon>
        <taxon>Acetobacterales</taxon>
        <taxon>Acetobacteraceae</taxon>
        <taxon>Komagataeibacter</taxon>
    </lineage>
</organism>
<evidence type="ECO:0000256" key="5">
    <source>
        <dbReference type="ARBA" id="ARBA00047517"/>
    </source>
</evidence>
<keyword evidence="4 7" id="KW-0456">Lyase</keyword>
<gene>
    <name evidence="7" type="primary">metC</name>
    <name evidence="7" type="ORF">CFR75_09200</name>
</gene>
<evidence type="ECO:0000256" key="3">
    <source>
        <dbReference type="ARBA" id="ARBA00022898"/>
    </source>
</evidence>
<dbReference type="EMBL" id="NKUC01000016">
    <property type="protein sequence ID" value="PYD56819.1"/>
    <property type="molecule type" value="Genomic_DNA"/>
</dbReference>
<sequence>MMDPMALVPPDLLESVVRGWRDLSPRLVPLGRDTPQGAKGVFVNPPAERGSTVLFSSVGAMEQAGQGRYGDELIYGAMGTPIGHRLEQAIALIEGGTHAQLVPSGLAACALPFLAYAQAGAHCLLADSVYGPTRRFAEKVLRRFGVEITYFPPTATEAELRGLIQPNTQIIFAESPGSHSFEVQDVPMLGRLAAQIGARLIVDNTWGIGLFNPFAHGAHVSVQALTKYPSGHSDTIIGAVTVASEADWRPLRDAAIQAGQVAGPDDCALTLRGLRTMGVRQMQQAATALAVALWLEGRPEVARVLHPALPSCPGHEYWKRDFTGASSLFGVVFDAAFTMDDMVAMIDGLSLFGIGASWGGYESLILPTTGGISRQCPSVTQAGPTCRLHIGLEAGEALVADLARGLDGMSAGRHRHGPA</sequence>
<dbReference type="GO" id="GO:0019346">
    <property type="term" value="P:transsulfuration"/>
    <property type="evidence" value="ECO:0007669"/>
    <property type="project" value="InterPro"/>
</dbReference>
<dbReference type="InterPro" id="IPR000277">
    <property type="entry name" value="Cys/Met-Metab_PyrdxlP-dep_enz"/>
</dbReference>
<comment type="caution">
    <text evidence="7">The sequence shown here is derived from an EMBL/GenBank/DDBJ whole genome shotgun (WGS) entry which is preliminary data.</text>
</comment>
<evidence type="ECO:0000256" key="6">
    <source>
        <dbReference type="RuleBase" id="RU362118"/>
    </source>
</evidence>
<name>A0A318Q1Z5_KOMXY</name>
<dbReference type="PANTHER" id="PTHR43500">
    <property type="entry name" value="CYSTATHIONINE BETA-LYASE-RELATED"/>
    <property type="match status" value="1"/>
</dbReference>
<dbReference type="GO" id="GO:0047804">
    <property type="term" value="F:cysteine-S-conjugate beta-lyase activity"/>
    <property type="evidence" value="ECO:0007669"/>
    <property type="project" value="InterPro"/>
</dbReference>
<dbReference type="STRING" id="1220579.GCA_001571345_01820"/>
<evidence type="ECO:0000313" key="8">
    <source>
        <dbReference type="Proteomes" id="UP000248257"/>
    </source>
</evidence>